<feature type="compositionally biased region" description="Low complexity" evidence="1">
    <location>
        <begin position="123"/>
        <end position="133"/>
    </location>
</feature>
<dbReference type="InterPro" id="IPR035897">
    <property type="entry name" value="Toll_tir_struct_dom_sf"/>
</dbReference>
<dbReference type="InterPro" id="IPR047603">
    <property type="entry name" value="FxsC_N"/>
</dbReference>
<evidence type="ECO:0000313" key="4">
    <source>
        <dbReference type="Proteomes" id="UP000248627"/>
    </source>
</evidence>
<dbReference type="Pfam" id="PF13676">
    <property type="entry name" value="TIR_2"/>
    <property type="match status" value="1"/>
</dbReference>
<feature type="region of interest" description="Disordered" evidence="1">
    <location>
        <begin position="121"/>
        <end position="152"/>
    </location>
</feature>
<dbReference type="EMBL" id="POTX01000122">
    <property type="protein sequence ID" value="PZF93417.1"/>
    <property type="molecule type" value="Genomic_DNA"/>
</dbReference>
<comment type="caution">
    <text evidence="3">The sequence shown here is derived from an EMBL/GenBank/DDBJ whole genome shotgun (WGS) entry which is preliminary data.</text>
</comment>
<dbReference type="OrthoDB" id="9150238at2"/>
<accession>A0A2W2CZU3</accession>
<protein>
    <recommendedName>
        <fullName evidence="2">TIR domain-containing protein</fullName>
    </recommendedName>
</protein>
<proteinExistence type="predicted"/>
<feature type="compositionally biased region" description="Low complexity" evidence="1">
    <location>
        <begin position="57"/>
        <end position="81"/>
    </location>
</feature>
<evidence type="ECO:0000313" key="3">
    <source>
        <dbReference type="EMBL" id="PZF93417.1"/>
    </source>
</evidence>
<name>A0A2W2CZU3_9ACTN</name>
<gene>
    <name evidence="3" type="ORF">C1I93_17965</name>
</gene>
<dbReference type="Proteomes" id="UP000248627">
    <property type="component" value="Unassembled WGS sequence"/>
</dbReference>
<feature type="domain" description="TIR" evidence="2">
    <location>
        <begin position="160"/>
        <end position="246"/>
    </location>
</feature>
<evidence type="ECO:0000259" key="2">
    <source>
        <dbReference type="Pfam" id="PF13676"/>
    </source>
</evidence>
<feature type="compositionally biased region" description="Pro residues" evidence="1">
    <location>
        <begin position="22"/>
        <end position="35"/>
    </location>
</feature>
<feature type="compositionally biased region" description="Pro residues" evidence="1">
    <location>
        <begin position="134"/>
        <end position="148"/>
    </location>
</feature>
<dbReference type="InterPro" id="IPR026367">
    <property type="entry name" value="FxsC_C"/>
</dbReference>
<dbReference type="NCBIfam" id="TIGR04276">
    <property type="entry name" value="FxsC_Cterm"/>
    <property type="match status" value="1"/>
</dbReference>
<dbReference type="InterPro" id="IPR000157">
    <property type="entry name" value="TIR_dom"/>
</dbReference>
<dbReference type="NCBIfam" id="NF040588">
    <property type="entry name" value="FxsC_Nterm"/>
    <property type="match status" value="1"/>
</dbReference>
<dbReference type="SUPFAM" id="SSF52200">
    <property type="entry name" value="Toll/Interleukin receptor TIR domain"/>
    <property type="match status" value="1"/>
</dbReference>
<feature type="region of interest" description="Disordered" evidence="1">
    <location>
        <begin position="54"/>
        <end position="85"/>
    </location>
</feature>
<keyword evidence="4" id="KW-1185">Reference proteome</keyword>
<sequence>MGCACSAPTPPRSNGCTSSRPPGAPAWPPPSCAPWRRPPAPPGCTPCCWRPAPPSPTRCASTSARATTASTTSARTGARPSPSVTPATWLDTCATGDVGRLSEECPDTTVRRAATPCFRTYTRGEAPAATATTPGPPRRLPRPQPPHGQSPRRGGAVLYFFLSYARGDEDALVQRFYEDLSADVRLIAGLPRDKPVGFVDRTMLLGERWPQRLVDALGSCGSFLALMTPRYFQSRVCGQEWQLFSDRTAHFAQRRVDASLLKPLMWIPALPGRIHPVAQPLQYTSDSMGELYQRLGIRQLMRLQRHGDDYRTFVFELANQIVASVDTHPLPMEHRRLDLQSVPSAFHDQPAPAPGAPVRTGPSSAMLVQFIVAATSRQEMRAIRQDVSVYGDDPLQWAPYRPPMPEPLVDYAREIAADHSYRSTVLDVDRLAHGTDPATRYHQILVLIVDAWLTRLPARRQALIDHASAALRNEGAATAVLIPSSREDPETREHWQLLSRGCREVFEELTLDDELYRSNIITHRAFEELLPEVLEVARNRVFSRASVHRPLGQSTDTSPPRLDGPWAGLGDEPATEDHSDDH</sequence>
<dbReference type="GO" id="GO:0007165">
    <property type="term" value="P:signal transduction"/>
    <property type="evidence" value="ECO:0007669"/>
    <property type="project" value="InterPro"/>
</dbReference>
<reference evidence="3 4" key="1">
    <citation type="submission" date="2018-01" db="EMBL/GenBank/DDBJ databases">
        <title>Draft genome sequence of Jishengella endophytica.</title>
        <authorList>
            <person name="Sahin N."/>
            <person name="Ay H."/>
            <person name="Saygin H."/>
        </authorList>
    </citation>
    <scope>NUCLEOTIDE SEQUENCE [LARGE SCALE GENOMIC DNA]</scope>
    <source>
        <strain evidence="3 4">DSM 45430</strain>
    </source>
</reference>
<evidence type="ECO:0000256" key="1">
    <source>
        <dbReference type="SAM" id="MobiDB-lite"/>
    </source>
</evidence>
<dbReference type="AlphaFoldDB" id="A0A2W2CZU3"/>
<feature type="region of interest" description="Disordered" evidence="1">
    <location>
        <begin position="1"/>
        <end position="35"/>
    </location>
</feature>
<organism evidence="3 4">
    <name type="scientific">Micromonospora endophytica</name>
    <dbReference type="NCBI Taxonomy" id="515350"/>
    <lineage>
        <taxon>Bacteria</taxon>
        <taxon>Bacillati</taxon>
        <taxon>Actinomycetota</taxon>
        <taxon>Actinomycetes</taxon>
        <taxon>Micromonosporales</taxon>
        <taxon>Micromonosporaceae</taxon>
        <taxon>Micromonospora</taxon>
    </lineage>
</organism>
<feature type="region of interest" description="Disordered" evidence="1">
    <location>
        <begin position="549"/>
        <end position="582"/>
    </location>
</feature>
<dbReference type="Gene3D" id="3.40.50.10140">
    <property type="entry name" value="Toll/interleukin-1 receptor homology (TIR) domain"/>
    <property type="match status" value="1"/>
</dbReference>